<feature type="transmembrane region" description="Helical" evidence="7">
    <location>
        <begin position="203"/>
        <end position="223"/>
    </location>
</feature>
<proteinExistence type="predicted"/>
<gene>
    <name evidence="9" type="ORF">FHR82_008169</name>
</gene>
<dbReference type="PANTHER" id="PTHR23517">
    <property type="entry name" value="RESISTANCE PROTEIN MDTM, PUTATIVE-RELATED-RELATED"/>
    <property type="match status" value="1"/>
</dbReference>
<organism evidence="9 10">
    <name type="scientific">Actinophytocola algeriensis</name>
    <dbReference type="NCBI Taxonomy" id="1768010"/>
    <lineage>
        <taxon>Bacteria</taxon>
        <taxon>Bacillati</taxon>
        <taxon>Actinomycetota</taxon>
        <taxon>Actinomycetes</taxon>
        <taxon>Pseudonocardiales</taxon>
        <taxon>Pseudonocardiaceae</taxon>
    </lineage>
</organism>
<feature type="domain" description="Major facilitator superfamily (MFS) profile" evidence="8">
    <location>
        <begin position="3"/>
        <end position="382"/>
    </location>
</feature>
<evidence type="ECO:0000256" key="7">
    <source>
        <dbReference type="SAM" id="Phobius"/>
    </source>
</evidence>
<dbReference type="InterPro" id="IPR011701">
    <property type="entry name" value="MFS"/>
</dbReference>
<keyword evidence="6 7" id="KW-0472">Membrane</keyword>
<dbReference type="PROSITE" id="PS50850">
    <property type="entry name" value="MFS"/>
    <property type="match status" value="1"/>
</dbReference>
<evidence type="ECO:0000259" key="8">
    <source>
        <dbReference type="PROSITE" id="PS50850"/>
    </source>
</evidence>
<feature type="transmembrane region" description="Helical" evidence="7">
    <location>
        <begin position="35"/>
        <end position="58"/>
    </location>
</feature>
<dbReference type="PANTHER" id="PTHR23517:SF13">
    <property type="entry name" value="MAJOR FACILITATOR SUPERFAMILY MFS_1"/>
    <property type="match status" value="1"/>
</dbReference>
<feature type="transmembrane region" description="Helical" evidence="7">
    <location>
        <begin position="290"/>
        <end position="308"/>
    </location>
</feature>
<dbReference type="Pfam" id="PF07690">
    <property type="entry name" value="MFS_1"/>
    <property type="match status" value="1"/>
</dbReference>
<dbReference type="Gene3D" id="1.20.1250.20">
    <property type="entry name" value="MFS general substrate transporter like domains"/>
    <property type="match status" value="1"/>
</dbReference>
<reference evidence="9 10" key="1">
    <citation type="submission" date="2020-08" db="EMBL/GenBank/DDBJ databases">
        <title>Genomic Encyclopedia of Type Strains, Phase III (KMG-III): the genomes of soil and plant-associated and newly described type strains.</title>
        <authorList>
            <person name="Whitman W."/>
        </authorList>
    </citation>
    <scope>NUCLEOTIDE SEQUENCE [LARGE SCALE GENOMIC DNA]</scope>
    <source>
        <strain evidence="9 10">CECT 8960</strain>
    </source>
</reference>
<feature type="transmembrane region" description="Helical" evidence="7">
    <location>
        <begin position="129"/>
        <end position="152"/>
    </location>
</feature>
<dbReference type="EMBL" id="JACHJQ010000011">
    <property type="protein sequence ID" value="MBB4911898.1"/>
    <property type="molecule type" value="Genomic_DNA"/>
</dbReference>
<comment type="caution">
    <text evidence="9">The sequence shown here is derived from an EMBL/GenBank/DDBJ whole genome shotgun (WGS) entry which is preliminary data.</text>
</comment>
<dbReference type="AlphaFoldDB" id="A0A7W7QE71"/>
<dbReference type="InterPro" id="IPR050171">
    <property type="entry name" value="MFS_Transporters"/>
</dbReference>
<dbReference type="RefSeq" id="WP_225943994.1">
    <property type="nucleotide sequence ID" value="NZ_JACHJQ010000011.1"/>
</dbReference>
<evidence type="ECO:0000313" key="9">
    <source>
        <dbReference type="EMBL" id="MBB4911898.1"/>
    </source>
</evidence>
<dbReference type="Proteomes" id="UP000520767">
    <property type="component" value="Unassembled WGS sequence"/>
</dbReference>
<dbReference type="InterPro" id="IPR036259">
    <property type="entry name" value="MFS_trans_sf"/>
</dbReference>
<comment type="subcellular location">
    <subcellularLocation>
        <location evidence="1">Cell membrane</location>
        <topology evidence="1">Multi-pass membrane protein</topology>
    </subcellularLocation>
</comment>
<evidence type="ECO:0000256" key="1">
    <source>
        <dbReference type="ARBA" id="ARBA00004651"/>
    </source>
</evidence>
<evidence type="ECO:0000256" key="2">
    <source>
        <dbReference type="ARBA" id="ARBA00022448"/>
    </source>
</evidence>
<dbReference type="GO" id="GO:0005886">
    <property type="term" value="C:plasma membrane"/>
    <property type="evidence" value="ECO:0007669"/>
    <property type="project" value="UniProtKB-SubCell"/>
</dbReference>
<feature type="transmembrane region" description="Helical" evidence="7">
    <location>
        <begin position="235"/>
        <end position="254"/>
    </location>
</feature>
<dbReference type="InterPro" id="IPR020846">
    <property type="entry name" value="MFS_dom"/>
</dbReference>
<keyword evidence="2" id="KW-0813">Transport</keyword>
<feature type="transmembrane region" description="Helical" evidence="7">
    <location>
        <begin position="329"/>
        <end position="353"/>
    </location>
</feature>
<evidence type="ECO:0000313" key="10">
    <source>
        <dbReference type="Proteomes" id="UP000520767"/>
    </source>
</evidence>
<evidence type="ECO:0000256" key="5">
    <source>
        <dbReference type="ARBA" id="ARBA00022989"/>
    </source>
</evidence>
<feature type="transmembrane region" description="Helical" evidence="7">
    <location>
        <begin position="266"/>
        <end position="284"/>
    </location>
</feature>
<feature type="transmembrane region" description="Helical" evidence="7">
    <location>
        <begin position="158"/>
        <end position="182"/>
    </location>
</feature>
<feature type="transmembrane region" description="Helical" evidence="7">
    <location>
        <begin position="95"/>
        <end position="117"/>
    </location>
</feature>
<feature type="transmembrane region" description="Helical" evidence="7">
    <location>
        <begin position="359"/>
        <end position="380"/>
    </location>
</feature>
<feature type="transmembrane region" description="Helical" evidence="7">
    <location>
        <begin position="70"/>
        <end position="89"/>
    </location>
</feature>
<evidence type="ECO:0000256" key="6">
    <source>
        <dbReference type="ARBA" id="ARBA00023136"/>
    </source>
</evidence>
<keyword evidence="4 7" id="KW-0812">Transmembrane</keyword>
<protein>
    <submittedName>
        <fullName evidence="9">MFS family permease</fullName>
    </submittedName>
</protein>
<name>A0A7W7QE71_9PSEU</name>
<keyword evidence="10" id="KW-1185">Reference proteome</keyword>
<sequence>MKSGFWIVAATFLVAMAFSTVPTPLWPLYQAVDGFPTSMVTVAFSAYAIGVLISLFLAGHVSDWVGRRRVLLPGVLLEVLSATLFLSGHALPLLIVARVVCGFGIGLITATATAHLAELAPGTRRAGHVATAANLGGLGLGPLVSGFLAQYVSGPLTTVYVVFLVLLVSSALAIGLVPETVTATSRRYRPQRVSVPRPHRRRYAVTAAGAFTAFALFGLFTSLTPKILSASVGTTSAALAGAVTAVVFLAGVLAQLWSGRLDLGRQLTAGVAALVAGVVALLLAGVAGSLVLFVVAGALAGAGAGLLFKGAMGSAARMAEPTARGEAAAGIFLAGYVGLTLPVLGLGAAARWVSLTTGLTAFCLVILVVLTGVGLQLRALRA</sequence>
<keyword evidence="5 7" id="KW-1133">Transmembrane helix</keyword>
<evidence type="ECO:0000256" key="4">
    <source>
        <dbReference type="ARBA" id="ARBA00022692"/>
    </source>
</evidence>
<keyword evidence="3" id="KW-1003">Cell membrane</keyword>
<evidence type="ECO:0000256" key="3">
    <source>
        <dbReference type="ARBA" id="ARBA00022475"/>
    </source>
</evidence>
<accession>A0A7W7QE71</accession>
<dbReference type="GO" id="GO:0022857">
    <property type="term" value="F:transmembrane transporter activity"/>
    <property type="evidence" value="ECO:0007669"/>
    <property type="project" value="InterPro"/>
</dbReference>
<dbReference type="SUPFAM" id="SSF103473">
    <property type="entry name" value="MFS general substrate transporter"/>
    <property type="match status" value="1"/>
</dbReference>